<dbReference type="InterPro" id="IPR036953">
    <property type="entry name" value="GreA/GreB_C_sf"/>
</dbReference>
<dbReference type="PANTHER" id="PTHR30437:SF5">
    <property type="entry name" value="REGULATOR OF NUCLEOSIDE DIPHOSPHATE KINASE"/>
    <property type="match status" value="1"/>
</dbReference>
<dbReference type="Pfam" id="PF01272">
    <property type="entry name" value="GreA_GreB"/>
    <property type="match status" value="1"/>
</dbReference>
<evidence type="ECO:0000259" key="1">
    <source>
        <dbReference type="Pfam" id="PF01272"/>
    </source>
</evidence>
<dbReference type="EMBL" id="BHYK01000027">
    <property type="protein sequence ID" value="GCD12150.1"/>
    <property type="molecule type" value="Genomic_DNA"/>
</dbReference>
<accession>A0A401URK8</accession>
<dbReference type="OrthoDB" id="192847at2"/>
<gene>
    <name evidence="3" type="ORF">Ctaglu_37730</name>
</gene>
<dbReference type="AlphaFoldDB" id="A0A401URK8"/>
<comment type="caution">
    <text evidence="3">The sequence shown here is derived from an EMBL/GenBank/DDBJ whole genome shotgun (WGS) entry which is preliminary data.</text>
</comment>
<dbReference type="GO" id="GO:0003746">
    <property type="term" value="F:translation elongation factor activity"/>
    <property type="evidence" value="ECO:0007669"/>
    <property type="project" value="UniProtKB-KW"/>
</dbReference>
<keyword evidence="4" id="KW-1185">Reference proteome</keyword>
<keyword evidence="3" id="KW-0648">Protein biosynthesis</keyword>
<dbReference type="GO" id="GO:0032784">
    <property type="term" value="P:regulation of DNA-templated transcription elongation"/>
    <property type="evidence" value="ECO:0007669"/>
    <property type="project" value="InterPro"/>
</dbReference>
<keyword evidence="3" id="KW-0251">Elongation factor</keyword>
<dbReference type="InterPro" id="IPR029462">
    <property type="entry name" value="Rnk_N"/>
</dbReference>
<dbReference type="InterPro" id="IPR023459">
    <property type="entry name" value="Tscrpt_elong_fac_GreA/B_fam"/>
</dbReference>
<dbReference type="NCBIfam" id="NF004396">
    <property type="entry name" value="PRK05753.1"/>
    <property type="match status" value="1"/>
</dbReference>
<dbReference type="Gene3D" id="3.10.50.30">
    <property type="entry name" value="Transcription elongation factor, GreA/GreB, C-terminal domain"/>
    <property type="match status" value="1"/>
</dbReference>
<organism evidence="3 4">
    <name type="scientific">Clostridium tagluense</name>
    <dbReference type="NCBI Taxonomy" id="360422"/>
    <lineage>
        <taxon>Bacteria</taxon>
        <taxon>Bacillati</taxon>
        <taxon>Bacillota</taxon>
        <taxon>Clostridia</taxon>
        <taxon>Eubacteriales</taxon>
        <taxon>Clostridiaceae</taxon>
        <taxon>Clostridium</taxon>
    </lineage>
</organism>
<dbReference type="InterPro" id="IPR001437">
    <property type="entry name" value="Tscrpt_elong_fac_GreA/B_C"/>
</dbReference>
<proteinExistence type="predicted"/>
<dbReference type="PANTHER" id="PTHR30437">
    <property type="entry name" value="TRANSCRIPTION ELONGATION FACTOR GREA"/>
    <property type="match status" value="1"/>
</dbReference>
<evidence type="ECO:0000313" key="3">
    <source>
        <dbReference type="EMBL" id="GCD12150.1"/>
    </source>
</evidence>
<dbReference type="GO" id="GO:0070063">
    <property type="term" value="F:RNA polymerase binding"/>
    <property type="evidence" value="ECO:0007669"/>
    <property type="project" value="InterPro"/>
</dbReference>
<dbReference type="GO" id="GO:0006354">
    <property type="term" value="P:DNA-templated transcription elongation"/>
    <property type="evidence" value="ECO:0007669"/>
    <property type="project" value="TreeGrafter"/>
</dbReference>
<dbReference type="SUPFAM" id="SSF54534">
    <property type="entry name" value="FKBP-like"/>
    <property type="match status" value="1"/>
</dbReference>
<dbReference type="GO" id="GO:0003677">
    <property type="term" value="F:DNA binding"/>
    <property type="evidence" value="ECO:0007669"/>
    <property type="project" value="InterPro"/>
</dbReference>
<dbReference type="Pfam" id="PF14760">
    <property type="entry name" value="Rnk_N"/>
    <property type="match status" value="1"/>
</dbReference>
<protein>
    <submittedName>
        <fullName evidence="3">Prokaryotic transcription elongation factor, GreA/GreB domain protein</fullName>
    </submittedName>
</protein>
<feature type="domain" description="Regulator of nucleoside diphosphate kinase N-terminal" evidence="2">
    <location>
        <begin position="3"/>
        <end position="43"/>
    </location>
</feature>
<feature type="domain" description="Transcription elongation factor GreA/GreB C-terminal" evidence="1">
    <location>
        <begin position="50"/>
        <end position="121"/>
    </location>
</feature>
<dbReference type="Proteomes" id="UP000287872">
    <property type="component" value="Unassembled WGS sequence"/>
</dbReference>
<name>A0A401URK8_9CLOT</name>
<sequence>MSRKIFITKSDKHKLLEIINKYEDSKNKQNLKDLEAEINRADVTSPEQLPSDVITMNTKVILLVGDTEEEINLVYPSEADISKNKISVLSPIGTAILGYCEGSIIEWKVPDGTVQIEVKKVLFQPEAQELYKL</sequence>
<dbReference type="RefSeq" id="WP_125004604.1">
    <property type="nucleotide sequence ID" value="NZ_BHYK01000027.1"/>
</dbReference>
<evidence type="ECO:0000313" key="4">
    <source>
        <dbReference type="Proteomes" id="UP000287872"/>
    </source>
</evidence>
<evidence type="ECO:0000259" key="2">
    <source>
        <dbReference type="Pfam" id="PF14760"/>
    </source>
</evidence>
<reference evidence="3 4" key="1">
    <citation type="submission" date="2018-11" db="EMBL/GenBank/DDBJ databases">
        <title>Genome sequencing and assembly of Clostridium tagluense strain A121.</title>
        <authorList>
            <person name="Murakami T."/>
            <person name="Segawa T."/>
            <person name="Shcherbakova V.A."/>
            <person name="Mori H."/>
            <person name="Yoshimura Y."/>
        </authorList>
    </citation>
    <scope>NUCLEOTIDE SEQUENCE [LARGE SCALE GENOMIC DNA]</scope>
    <source>
        <strain evidence="3 4">A121</strain>
    </source>
</reference>